<dbReference type="AlphaFoldDB" id="A0A919JY48"/>
<feature type="chain" id="PRO_5039126791" description="Lipoprotein" evidence="1">
    <location>
        <begin position="22"/>
        <end position="230"/>
    </location>
</feature>
<evidence type="ECO:0008006" key="4">
    <source>
        <dbReference type="Google" id="ProtNLM"/>
    </source>
</evidence>
<accession>A0A919JY48</accession>
<reference evidence="2" key="1">
    <citation type="submission" date="2021-01" db="EMBL/GenBank/DDBJ databases">
        <title>Whole genome shotgun sequence of Actinoplanes rishiriensis NBRC 108556.</title>
        <authorList>
            <person name="Komaki H."/>
            <person name="Tamura T."/>
        </authorList>
    </citation>
    <scope>NUCLEOTIDE SEQUENCE</scope>
    <source>
        <strain evidence="2">NBRC 108556</strain>
    </source>
</reference>
<dbReference type="Proteomes" id="UP000636960">
    <property type="component" value="Unassembled WGS sequence"/>
</dbReference>
<keyword evidence="3" id="KW-1185">Reference proteome</keyword>
<keyword evidence="1" id="KW-0732">Signal</keyword>
<evidence type="ECO:0000313" key="2">
    <source>
        <dbReference type="EMBL" id="GIE97366.1"/>
    </source>
</evidence>
<dbReference type="PROSITE" id="PS51257">
    <property type="entry name" value="PROKAR_LIPOPROTEIN"/>
    <property type="match status" value="1"/>
</dbReference>
<organism evidence="2 3">
    <name type="scientific">Paractinoplanes rishiriensis</name>
    <dbReference type="NCBI Taxonomy" id="1050105"/>
    <lineage>
        <taxon>Bacteria</taxon>
        <taxon>Bacillati</taxon>
        <taxon>Actinomycetota</taxon>
        <taxon>Actinomycetes</taxon>
        <taxon>Micromonosporales</taxon>
        <taxon>Micromonosporaceae</taxon>
        <taxon>Paractinoplanes</taxon>
    </lineage>
</organism>
<dbReference type="EMBL" id="BOMV01000056">
    <property type="protein sequence ID" value="GIE97366.1"/>
    <property type="molecule type" value="Genomic_DNA"/>
</dbReference>
<evidence type="ECO:0000313" key="3">
    <source>
        <dbReference type="Proteomes" id="UP000636960"/>
    </source>
</evidence>
<gene>
    <name evidence="2" type="ORF">Ari01nite_48310</name>
</gene>
<feature type="signal peptide" evidence="1">
    <location>
        <begin position="1"/>
        <end position="21"/>
    </location>
</feature>
<dbReference type="RefSeq" id="WP_203784228.1">
    <property type="nucleotide sequence ID" value="NZ_BOMV01000056.1"/>
</dbReference>
<evidence type="ECO:0000256" key="1">
    <source>
        <dbReference type="SAM" id="SignalP"/>
    </source>
</evidence>
<sequence length="230" mass="23867">MFTTGRAALAAVTAVCALAAAAGCSGDDTAPDNDGLISVTTMRGALLRAEEVGPTWGTPTRSADPQRLVSICGGTTTPPEVPPAAEVVSAPLVDEGDAGAQTLEQTALIFPDETLAEVAQSALRAVAQTCLARYSVPAAVTNDRNEPAYVETVAIQELDERGWKGFVAVRHKSYDAAHPGTADTAVAVVSTKNVVLVDAYAIYRLNTASPSPTFDGDWKRLLGTVVQRVG</sequence>
<name>A0A919JY48_9ACTN</name>
<protein>
    <recommendedName>
        <fullName evidence="4">Lipoprotein</fullName>
    </recommendedName>
</protein>
<comment type="caution">
    <text evidence="2">The sequence shown here is derived from an EMBL/GenBank/DDBJ whole genome shotgun (WGS) entry which is preliminary data.</text>
</comment>
<proteinExistence type="predicted"/>